<evidence type="ECO:0000256" key="4">
    <source>
        <dbReference type="ARBA" id="ARBA00005189"/>
    </source>
</evidence>
<dbReference type="GO" id="GO:0004605">
    <property type="term" value="F:phosphatidate cytidylyltransferase activity"/>
    <property type="evidence" value="ECO:0007669"/>
    <property type="project" value="UniProtKB-UniRule"/>
</dbReference>
<evidence type="ECO:0000256" key="12">
    <source>
        <dbReference type="ARBA" id="ARBA00022842"/>
    </source>
</evidence>
<dbReference type="GO" id="GO:0032049">
    <property type="term" value="P:cardiolipin biosynthetic process"/>
    <property type="evidence" value="ECO:0007669"/>
    <property type="project" value="UniProtKB-UniRule"/>
</dbReference>
<proteinExistence type="inferred from homology"/>
<dbReference type="GO" id="GO:0005743">
    <property type="term" value="C:mitochondrial inner membrane"/>
    <property type="evidence" value="ECO:0007669"/>
    <property type="project" value="UniProtKB-SubCell"/>
</dbReference>
<name>A0A6A4V312_AMPAM</name>
<keyword evidence="15 20" id="KW-0472">Membrane</keyword>
<dbReference type="InterPro" id="IPR015222">
    <property type="entry name" value="Tam41"/>
</dbReference>
<evidence type="ECO:0000256" key="1">
    <source>
        <dbReference type="ARBA" id="ARBA00001946"/>
    </source>
</evidence>
<dbReference type="PIRSF" id="PIRSF028840">
    <property type="entry name" value="Mmp37"/>
    <property type="match status" value="1"/>
</dbReference>
<keyword evidence="8 20" id="KW-0444">Lipid biosynthesis</keyword>
<dbReference type="GO" id="GO:0016024">
    <property type="term" value="P:CDP-diacylglycerol biosynthetic process"/>
    <property type="evidence" value="ECO:0007669"/>
    <property type="project" value="UniProtKB-UniRule"/>
</dbReference>
<evidence type="ECO:0000256" key="17">
    <source>
        <dbReference type="ARBA" id="ARBA00023264"/>
    </source>
</evidence>
<comment type="pathway">
    <text evidence="4">Lipid metabolism.</text>
</comment>
<evidence type="ECO:0000256" key="9">
    <source>
        <dbReference type="ARBA" id="ARBA00022679"/>
    </source>
</evidence>
<gene>
    <name evidence="21" type="primary">tamm41_1</name>
    <name evidence="21" type="ORF">FJT64_011136</name>
</gene>
<accession>A0A6A4V312</accession>
<evidence type="ECO:0000256" key="18">
    <source>
        <dbReference type="ARBA" id="ARBA00029893"/>
    </source>
</evidence>
<comment type="function">
    <text evidence="20">Catalyzes the conversion of phosphatidic acid (PA) to CDP-diacylglycerol (CDP-DAG), an essential intermediate in the synthesis of phosphatidylglycerol, cardiolipin and phosphatidylinositol.</text>
</comment>
<dbReference type="PANTHER" id="PTHR13619">
    <property type="entry name" value="PHOSPHATIDATE CYTIDYLYLTRANSFERASE, MITOCHONDRIAL"/>
    <property type="match status" value="1"/>
</dbReference>
<evidence type="ECO:0000256" key="13">
    <source>
        <dbReference type="ARBA" id="ARBA00023098"/>
    </source>
</evidence>
<keyword evidence="16 20" id="KW-0594">Phospholipid biosynthesis</keyword>
<dbReference type="Pfam" id="PF09139">
    <property type="entry name" value="Tam41_Mmp37"/>
    <property type="match status" value="1"/>
</dbReference>
<dbReference type="AlphaFoldDB" id="A0A6A4V312"/>
<comment type="subcellular location">
    <subcellularLocation>
        <location evidence="2 20">Mitochondrion inner membrane</location>
        <topology evidence="2 20">Peripheral membrane protein</topology>
        <orientation evidence="2 20">Matrix side</orientation>
    </subcellularLocation>
</comment>
<reference evidence="21 22" key="1">
    <citation type="submission" date="2019-07" db="EMBL/GenBank/DDBJ databases">
        <title>Draft genome assembly of a fouling barnacle, Amphibalanus amphitrite (Darwin, 1854): The first reference genome for Thecostraca.</title>
        <authorList>
            <person name="Kim W."/>
        </authorList>
    </citation>
    <scope>NUCLEOTIDE SEQUENCE [LARGE SCALE GENOMIC DNA]</scope>
    <source>
        <strain evidence="21">SNU_AA5</strain>
        <tissue evidence="21">Soma without cirri and trophi</tissue>
    </source>
</reference>
<comment type="catalytic activity">
    <reaction evidence="20">
        <text>a 1,2-diacyl-sn-glycero-3-phosphate + CTP + H(+) = a CDP-1,2-diacyl-sn-glycerol + diphosphate</text>
        <dbReference type="Rhea" id="RHEA:16229"/>
        <dbReference type="ChEBI" id="CHEBI:15378"/>
        <dbReference type="ChEBI" id="CHEBI:33019"/>
        <dbReference type="ChEBI" id="CHEBI:37563"/>
        <dbReference type="ChEBI" id="CHEBI:58332"/>
        <dbReference type="ChEBI" id="CHEBI:58608"/>
        <dbReference type="EC" id="2.7.7.41"/>
    </reaction>
</comment>
<protein>
    <recommendedName>
        <fullName evidence="7 20">Phosphatidate cytidylyltransferase, mitochondrial</fullName>
        <ecNumber evidence="6 20">2.7.7.41</ecNumber>
    </recommendedName>
    <alternativeName>
        <fullName evidence="18 20">CDP-diacylglycerol synthase</fullName>
    </alternativeName>
    <alternativeName>
        <fullName evidence="19 20">Mitochondrial translocator assembly and maintenance protein 41 homolog</fullName>
    </alternativeName>
</protein>
<keyword evidence="17 20" id="KW-1208">Phospholipid metabolism</keyword>
<evidence type="ECO:0000256" key="20">
    <source>
        <dbReference type="PIRNR" id="PIRNR028840"/>
    </source>
</evidence>
<evidence type="ECO:0000256" key="10">
    <source>
        <dbReference type="ARBA" id="ARBA00022695"/>
    </source>
</evidence>
<evidence type="ECO:0000256" key="2">
    <source>
        <dbReference type="ARBA" id="ARBA00004443"/>
    </source>
</evidence>
<evidence type="ECO:0000256" key="11">
    <source>
        <dbReference type="ARBA" id="ARBA00022792"/>
    </source>
</evidence>
<dbReference type="OrthoDB" id="341477at2759"/>
<evidence type="ECO:0000256" key="7">
    <source>
        <dbReference type="ARBA" id="ARBA00018337"/>
    </source>
</evidence>
<evidence type="ECO:0000313" key="21">
    <source>
        <dbReference type="EMBL" id="KAF0290657.1"/>
    </source>
</evidence>
<comment type="similarity">
    <text evidence="5 20">Belongs to the TAM41 family.</text>
</comment>
<evidence type="ECO:0000256" key="5">
    <source>
        <dbReference type="ARBA" id="ARBA00005458"/>
    </source>
</evidence>
<keyword evidence="9 20" id="KW-0808">Transferase</keyword>
<keyword evidence="22" id="KW-1185">Reference proteome</keyword>
<dbReference type="EMBL" id="VIIS01001936">
    <property type="protein sequence ID" value="KAF0290656.1"/>
    <property type="molecule type" value="Genomic_DNA"/>
</dbReference>
<evidence type="ECO:0000256" key="19">
    <source>
        <dbReference type="ARBA" id="ARBA00031502"/>
    </source>
</evidence>
<keyword evidence="14 20" id="KW-0496">Mitochondrion</keyword>
<evidence type="ECO:0000256" key="14">
    <source>
        <dbReference type="ARBA" id="ARBA00023128"/>
    </source>
</evidence>
<evidence type="ECO:0000256" key="8">
    <source>
        <dbReference type="ARBA" id="ARBA00022516"/>
    </source>
</evidence>
<dbReference type="Proteomes" id="UP000440578">
    <property type="component" value="Unassembled WGS sequence"/>
</dbReference>
<evidence type="ECO:0000256" key="6">
    <source>
        <dbReference type="ARBA" id="ARBA00012487"/>
    </source>
</evidence>
<keyword evidence="11 20" id="KW-0999">Mitochondrion inner membrane</keyword>
<dbReference type="EMBL" id="VIIS01001936">
    <property type="protein sequence ID" value="KAF0290657.1"/>
    <property type="molecule type" value="Genomic_DNA"/>
</dbReference>
<evidence type="ECO:0000256" key="16">
    <source>
        <dbReference type="ARBA" id="ARBA00023209"/>
    </source>
</evidence>
<dbReference type="UniPathway" id="UPA00557">
    <property type="reaction ID" value="UER00614"/>
</dbReference>
<comment type="caution">
    <text evidence="21">The sequence shown here is derived from an EMBL/GenBank/DDBJ whole genome shotgun (WGS) entry which is preliminary data.</text>
</comment>
<evidence type="ECO:0000256" key="15">
    <source>
        <dbReference type="ARBA" id="ARBA00023136"/>
    </source>
</evidence>
<comment type="pathway">
    <text evidence="3 20">Phospholipid metabolism; CDP-diacylglycerol biosynthesis; CDP-diacylglycerol from sn-glycerol 3-phosphate: step 3/3.</text>
</comment>
<evidence type="ECO:0000313" key="22">
    <source>
        <dbReference type="Proteomes" id="UP000440578"/>
    </source>
</evidence>
<sequence>MTPFVSGFTNQCIMSIVRNAKIINHDFLQHCLTLFPGSMSLAFAYGSGVFSQKNNAKSGQMVDFIFAVDDPQGWHEANIAKNPRHYSFLKYLGSGTVSSWQKDYGAKVYFNTLVPVENGTIKYGVISTAALLSDLLDWDTLYVAGRLHKPCRILRPPASDDLSTALRLNLQSALHTALLLLPSHFSERELYTKIASLSYIGDFRMWVGEDKNKVSNIVDGQLQEFSELYAPARESLSEFMEVTNGSGRQDVSPAARFYHLSMLPRELQQTCVTRRWNRDGRHRDVEDVLRAAACDIYSNGVIVGGLGDITRMRNISQSIKGIFTAGLIKSVRYSARKLTKMFRSMRR</sequence>
<dbReference type="EC" id="2.7.7.41" evidence="6 20"/>
<dbReference type="PANTHER" id="PTHR13619:SF0">
    <property type="entry name" value="PHOSPHATIDATE CYTIDYLYLTRANSFERASE, MITOCHONDRIAL"/>
    <property type="match status" value="1"/>
</dbReference>
<comment type="cofactor">
    <cofactor evidence="1 20">
        <name>Mg(2+)</name>
        <dbReference type="ChEBI" id="CHEBI:18420"/>
    </cofactor>
</comment>
<keyword evidence="13 20" id="KW-0443">Lipid metabolism</keyword>
<keyword evidence="12 20" id="KW-0460">Magnesium</keyword>
<evidence type="ECO:0000256" key="3">
    <source>
        <dbReference type="ARBA" id="ARBA00005119"/>
    </source>
</evidence>
<organism evidence="21 22">
    <name type="scientific">Amphibalanus amphitrite</name>
    <name type="common">Striped barnacle</name>
    <name type="synonym">Balanus amphitrite</name>
    <dbReference type="NCBI Taxonomy" id="1232801"/>
    <lineage>
        <taxon>Eukaryota</taxon>
        <taxon>Metazoa</taxon>
        <taxon>Ecdysozoa</taxon>
        <taxon>Arthropoda</taxon>
        <taxon>Crustacea</taxon>
        <taxon>Multicrustacea</taxon>
        <taxon>Cirripedia</taxon>
        <taxon>Thoracica</taxon>
        <taxon>Thoracicalcarea</taxon>
        <taxon>Balanomorpha</taxon>
        <taxon>Balanoidea</taxon>
        <taxon>Balanidae</taxon>
        <taxon>Amphibalaninae</taxon>
        <taxon>Amphibalanus</taxon>
    </lineage>
</organism>
<keyword evidence="10 20" id="KW-0548">Nucleotidyltransferase</keyword>